<evidence type="ECO:0000256" key="4">
    <source>
        <dbReference type="ARBA" id="ARBA00022691"/>
    </source>
</evidence>
<dbReference type="FunFam" id="3.30.160.60:FF:000733">
    <property type="entry name" value="Zinc finger protein 236 variant"/>
    <property type="match status" value="1"/>
</dbReference>
<protein>
    <recommendedName>
        <fullName evidence="18">SET domain-containing protein</fullName>
    </recommendedName>
</protein>
<dbReference type="InterPro" id="IPR003655">
    <property type="entry name" value="aKRAB"/>
</dbReference>
<dbReference type="InterPro" id="IPR046341">
    <property type="entry name" value="SET_dom_sf"/>
</dbReference>
<dbReference type="GO" id="GO:0032259">
    <property type="term" value="P:methylation"/>
    <property type="evidence" value="ECO:0007669"/>
    <property type="project" value="UniProtKB-KW"/>
</dbReference>
<dbReference type="PANTHER" id="PTHR16515:SF66">
    <property type="entry name" value="C2H2-TYPE DOMAIN-CONTAINING PROTEIN"/>
    <property type="match status" value="1"/>
</dbReference>
<evidence type="ECO:0000256" key="9">
    <source>
        <dbReference type="ARBA" id="ARBA00023015"/>
    </source>
</evidence>
<evidence type="ECO:0000256" key="8">
    <source>
        <dbReference type="ARBA" id="ARBA00022833"/>
    </source>
</evidence>
<keyword evidence="6" id="KW-0677">Repeat</keyword>
<dbReference type="GO" id="GO:0005634">
    <property type="term" value="C:nucleus"/>
    <property type="evidence" value="ECO:0007669"/>
    <property type="project" value="UniProtKB-SubCell"/>
</dbReference>
<evidence type="ECO:0000256" key="11">
    <source>
        <dbReference type="ARBA" id="ARBA00023242"/>
    </source>
</evidence>
<dbReference type="InterPro" id="IPR050331">
    <property type="entry name" value="Zinc_finger"/>
</dbReference>
<dbReference type="GO" id="GO:0042054">
    <property type="term" value="F:histone methyltransferase activity"/>
    <property type="evidence" value="ECO:0007669"/>
    <property type="project" value="InterPro"/>
</dbReference>
<dbReference type="Pfam" id="PF00096">
    <property type="entry name" value="zf-C2H2"/>
    <property type="match status" value="1"/>
</dbReference>
<accession>A0A1B6DNZ1</accession>
<dbReference type="CDD" id="cd19193">
    <property type="entry name" value="PR-SET_PRDM7_9"/>
    <property type="match status" value="1"/>
</dbReference>
<feature type="domain" description="C2H2-type" evidence="14">
    <location>
        <begin position="570"/>
        <end position="597"/>
    </location>
</feature>
<keyword evidence="9" id="KW-0805">Transcription regulation</keyword>
<proteinExistence type="predicted"/>
<evidence type="ECO:0000256" key="2">
    <source>
        <dbReference type="ARBA" id="ARBA00022603"/>
    </source>
</evidence>
<feature type="domain" description="KRAB-related" evidence="16">
    <location>
        <begin position="1"/>
        <end position="63"/>
    </location>
</feature>
<sequence>MNNSMDDLKLYFSSEDWRSMSDYEKQSCLNIMENYNNLVNLGFKAAKPYFMLTNSKIQNKSSKTTENINILNYPSTSTGNRKSCNLKINIGSNNRKRPKEVNLKSNDLKFETQISIKRKEEEIKVNNYVRQSLLEELAKTGNKKFFQTKPSQSQIEIRNPSKRLQKSGNKLFTEVEQRRAVTAYNLLDTAIKLIELYNNKGINVLKKLKKLVEIEKTTSKNKEATTGSEEKYTTIEEHHTSNSTNNDCTFSKVGVKSFTSRNNQSNSRRYPKRNVPVKDYKEEETLDDDQYIFCDDCGVEYSGDCPEHGPFIHLTDVKVLKNKSDLDRAIKTTPPQLQVDESEIRNGGKGVWTKCAFPSRVLFGPYDGTKCLLPDKTGYSWRIMKNKRVSHFISGKCTGTSNWMRYVNSARYEDELNVFAFQFNGQMYYRTFKLIPPKTELKVWYGIEYNKELGITPELYKNPNMNLIKNNIFSCVECSTSFSSPLYLAKHKKYCKARKINTSRHNNRNNSISDLYENSSSDVNEIISGSESHMVCNNSDSNKLSLEGPRRTGRVVDNVNKKNLKIEKSHKCDVCGCTFSGGGHLKTHMGVHTGEKPYKCDVCGCAFSTSASLKTHM</sequence>
<gene>
    <name evidence="17" type="ORF">g.13367</name>
</gene>
<dbReference type="SUPFAM" id="SSF82199">
    <property type="entry name" value="SET domain"/>
    <property type="match status" value="1"/>
</dbReference>
<dbReference type="Gene3D" id="2.170.270.10">
    <property type="entry name" value="SET domain"/>
    <property type="match status" value="1"/>
</dbReference>
<keyword evidence="2" id="KW-0489">Methyltransferase</keyword>
<evidence type="ECO:0000256" key="3">
    <source>
        <dbReference type="ARBA" id="ARBA00022679"/>
    </source>
</evidence>
<evidence type="ECO:0000256" key="13">
    <source>
        <dbReference type="SAM" id="MobiDB-lite"/>
    </source>
</evidence>
<keyword evidence="4" id="KW-0949">S-adenosyl-L-methionine</keyword>
<evidence type="ECO:0000256" key="12">
    <source>
        <dbReference type="PROSITE-ProRule" id="PRU00042"/>
    </source>
</evidence>
<dbReference type="GO" id="GO:0008170">
    <property type="term" value="F:N-methyltransferase activity"/>
    <property type="evidence" value="ECO:0007669"/>
    <property type="project" value="UniProtKB-ARBA"/>
</dbReference>
<keyword evidence="7 12" id="KW-0863">Zinc-finger</keyword>
<evidence type="ECO:0000256" key="1">
    <source>
        <dbReference type="ARBA" id="ARBA00004123"/>
    </source>
</evidence>
<dbReference type="EMBL" id="GEDC01009917">
    <property type="protein sequence ID" value="JAS27381.1"/>
    <property type="molecule type" value="Transcribed_RNA"/>
</dbReference>
<dbReference type="PROSITE" id="PS50806">
    <property type="entry name" value="KRAB_RELATED"/>
    <property type="match status" value="1"/>
</dbReference>
<dbReference type="PROSITE" id="PS50280">
    <property type="entry name" value="SET"/>
    <property type="match status" value="1"/>
</dbReference>
<feature type="non-terminal residue" evidence="17">
    <location>
        <position position="617"/>
    </location>
</feature>
<dbReference type="InterPro" id="IPR013087">
    <property type="entry name" value="Znf_C2H2_type"/>
</dbReference>
<dbReference type="PANTHER" id="PTHR16515">
    <property type="entry name" value="PR DOMAIN ZINC FINGER PROTEIN"/>
    <property type="match status" value="1"/>
</dbReference>
<dbReference type="InterPro" id="IPR036236">
    <property type="entry name" value="Znf_C2H2_sf"/>
</dbReference>
<evidence type="ECO:0008006" key="18">
    <source>
        <dbReference type="Google" id="ProtNLM"/>
    </source>
</evidence>
<dbReference type="GO" id="GO:0006355">
    <property type="term" value="P:regulation of DNA-templated transcription"/>
    <property type="evidence" value="ECO:0007669"/>
    <property type="project" value="InterPro"/>
</dbReference>
<reference evidence="17" key="1">
    <citation type="submission" date="2015-12" db="EMBL/GenBank/DDBJ databases">
        <title>De novo transcriptome assembly of four potential Pierce s Disease insect vectors from Arizona vineyards.</title>
        <authorList>
            <person name="Tassone E.E."/>
        </authorList>
    </citation>
    <scope>NUCLEOTIDE SEQUENCE</scope>
</reference>
<evidence type="ECO:0000259" key="15">
    <source>
        <dbReference type="PROSITE" id="PS50280"/>
    </source>
</evidence>
<feature type="domain" description="SET" evidence="15">
    <location>
        <begin position="335"/>
        <end position="446"/>
    </location>
</feature>
<dbReference type="SUPFAM" id="SSF109640">
    <property type="entry name" value="KRAB domain (Kruppel-associated box)"/>
    <property type="match status" value="1"/>
</dbReference>
<keyword evidence="11" id="KW-0539">Nucleus</keyword>
<evidence type="ECO:0000256" key="7">
    <source>
        <dbReference type="ARBA" id="ARBA00022771"/>
    </source>
</evidence>
<keyword evidence="5" id="KW-0479">Metal-binding</keyword>
<dbReference type="GO" id="GO:0008270">
    <property type="term" value="F:zinc ion binding"/>
    <property type="evidence" value="ECO:0007669"/>
    <property type="project" value="UniProtKB-KW"/>
</dbReference>
<dbReference type="InterPro" id="IPR036051">
    <property type="entry name" value="KRAB_dom_sf"/>
</dbReference>
<dbReference type="SMART" id="SM00355">
    <property type="entry name" value="ZnF_C2H2"/>
    <property type="match status" value="3"/>
</dbReference>
<dbReference type="GO" id="GO:0008757">
    <property type="term" value="F:S-adenosylmethionine-dependent methyltransferase activity"/>
    <property type="evidence" value="ECO:0007669"/>
    <property type="project" value="UniProtKB-ARBA"/>
</dbReference>
<comment type="subcellular location">
    <subcellularLocation>
        <location evidence="1">Nucleus</location>
    </subcellularLocation>
</comment>
<evidence type="ECO:0000259" key="16">
    <source>
        <dbReference type="PROSITE" id="PS50806"/>
    </source>
</evidence>
<keyword evidence="10" id="KW-0804">Transcription</keyword>
<dbReference type="PROSITE" id="PS00028">
    <property type="entry name" value="ZINC_FINGER_C2H2_1"/>
    <property type="match status" value="1"/>
</dbReference>
<dbReference type="InterPro" id="IPR001214">
    <property type="entry name" value="SET_dom"/>
</dbReference>
<keyword evidence="3" id="KW-0808">Transferase</keyword>
<feature type="region of interest" description="Disordered" evidence="13">
    <location>
        <begin position="218"/>
        <end position="248"/>
    </location>
</feature>
<evidence type="ECO:0000256" key="5">
    <source>
        <dbReference type="ARBA" id="ARBA00022723"/>
    </source>
</evidence>
<dbReference type="InterPro" id="IPR044417">
    <property type="entry name" value="PRDM7_9_PR-SET"/>
</dbReference>
<dbReference type="PROSITE" id="PS50157">
    <property type="entry name" value="ZINC_FINGER_C2H2_2"/>
    <property type="match status" value="2"/>
</dbReference>
<evidence type="ECO:0000256" key="6">
    <source>
        <dbReference type="ARBA" id="ARBA00022737"/>
    </source>
</evidence>
<organism evidence="17">
    <name type="scientific">Clastoptera arizonana</name>
    <name type="common">Arizona spittle bug</name>
    <dbReference type="NCBI Taxonomy" id="38151"/>
    <lineage>
        <taxon>Eukaryota</taxon>
        <taxon>Metazoa</taxon>
        <taxon>Ecdysozoa</taxon>
        <taxon>Arthropoda</taxon>
        <taxon>Hexapoda</taxon>
        <taxon>Insecta</taxon>
        <taxon>Pterygota</taxon>
        <taxon>Neoptera</taxon>
        <taxon>Paraneoptera</taxon>
        <taxon>Hemiptera</taxon>
        <taxon>Auchenorrhyncha</taxon>
        <taxon>Cercopoidea</taxon>
        <taxon>Clastopteridae</taxon>
        <taxon>Clastoptera</taxon>
    </lineage>
</organism>
<dbReference type="FunFam" id="3.30.160.60:FF:000446">
    <property type="entry name" value="Zinc finger protein"/>
    <property type="match status" value="1"/>
</dbReference>
<keyword evidence="8" id="KW-0862">Zinc</keyword>
<evidence type="ECO:0000256" key="10">
    <source>
        <dbReference type="ARBA" id="ARBA00023163"/>
    </source>
</evidence>
<feature type="domain" description="C2H2-type" evidence="14">
    <location>
        <begin position="598"/>
        <end position="617"/>
    </location>
</feature>
<dbReference type="Gene3D" id="3.30.160.60">
    <property type="entry name" value="Classic Zinc Finger"/>
    <property type="match status" value="2"/>
</dbReference>
<evidence type="ECO:0000259" key="14">
    <source>
        <dbReference type="PROSITE" id="PS50157"/>
    </source>
</evidence>
<name>A0A1B6DNZ1_9HEMI</name>
<feature type="compositionally biased region" description="Basic and acidic residues" evidence="13">
    <location>
        <begin position="218"/>
        <end position="240"/>
    </location>
</feature>
<dbReference type="Pfam" id="PF21549">
    <property type="entry name" value="PRDM2_PR"/>
    <property type="match status" value="1"/>
</dbReference>
<dbReference type="SUPFAM" id="SSF57667">
    <property type="entry name" value="beta-beta-alpha zinc fingers"/>
    <property type="match status" value="1"/>
</dbReference>
<evidence type="ECO:0000313" key="17">
    <source>
        <dbReference type="EMBL" id="JAS27381.1"/>
    </source>
</evidence>
<dbReference type="AlphaFoldDB" id="A0A1B6DNZ1"/>